<keyword evidence="8" id="KW-0732">Signal</keyword>
<dbReference type="PANTHER" id="PTHR41533">
    <property type="entry name" value="L,D-TRANSPEPTIDASE HI_1667-RELATED"/>
    <property type="match status" value="1"/>
</dbReference>
<evidence type="ECO:0000259" key="9">
    <source>
        <dbReference type="PROSITE" id="PS52029"/>
    </source>
</evidence>
<evidence type="ECO:0000256" key="5">
    <source>
        <dbReference type="ARBA" id="ARBA00022984"/>
    </source>
</evidence>
<dbReference type="InterPro" id="IPR005490">
    <property type="entry name" value="LD_TPept_cat_dom"/>
</dbReference>
<dbReference type="Pfam" id="PF20142">
    <property type="entry name" value="Scaffold"/>
    <property type="match status" value="1"/>
</dbReference>
<keyword evidence="4 7" id="KW-0133">Cell shape</keyword>
<dbReference type="InterPro" id="IPR052905">
    <property type="entry name" value="LD-transpeptidase_YkuD-like"/>
</dbReference>
<feature type="active site" description="Nucleophile" evidence="7">
    <location>
        <position position="449"/>
    </location>
</feature>
<evidence type="ECO:0000256" key="6">
    <source>
        <dbReference type="ARBA" id="ARBA00023316"/>
    </source>
</evidence>
<dbReference type="InterPro" id="IPR036365">
    <property type="entry name" value="PGBD-like_sf"/>
</dbReference>
<evidence type="ECO:0000256" key="1">
    <source>
        <dbReference type="ARBA" id="ARBA00004752"/>
    </source>
</evidence>
<evidence type="ECO:0000313" key="11">
    <source>
        <dbReference type="Proteomes" id="UP000608594"/>
    </source>
</evidence>
<dbReference type="InterPro" id="IPR038063">
    <property type="entry name" value="Transpep_catalytic_dom"/>
</dbReference>
<dbReference type="InterPro" id="IPR036366">
    <property type="entry name" value="PGBDSf"/>
</dbReference>
<dbReference type="Pfam" id="PF01471">
    <property type="entry name" value="PG_binding_1"/>
    <property type="match status" value="1"/>
</dbReference>
<dbReference type="RefSeq" id="WP_187792163.1">
    <property type="nucleotide sequence ID" value="NZ_JACOQL010000001.1"/>
</dbReference>
<evidence type="ECO:0000256" key="4">
    <source>
        <dbReference type="ARBA" id="ARBA00022960"/>
    </source>
</evidence>
<dbReference type="PANTHER" id="PTHR41533:SF2">
    <property type="entry name" value="BLR7131 PROTEIN"/>
    <property type="match status" value="1"/>
</dbReference>
<keyword evidence="5 7" id="KW-0573">Peptidoglycan synthesis</keyword>
<dbReference type="EMBL" id="JACOQL010000001">
    <property type="protein sequence ID" value="MBC9245765.1"/>
    <property type="molecule type" value="Genomic_DNA"/>
</dbReference>
<comment type="caution">
    <text evidence="10">The sequence shown here is derived from an EMBL/GenBank/DDBJ whole genome shotgun (WGS) entry which is preliminary data.</text>
</comment>
<dbReference type="InterPro" id="IPR045380">
    <property type="entry name" value="LD_TPept_scaffold_dom"/>
</dbReference>
<dbReference type="Gene3D" id="1.10.101.10">
    <property type="entry name" value="PGBD-like superfamily/PGBD"/>
    <property type="match status" value="1"/>
</dbReference>
<dbReference type="SUPFAM" id="SSF47090">
    <property type="entry name" value="PGBD-like"/>
    <property type="match status" value="1"/>
</dbReference>
<accession>A0A926GKQ8</accession>
<dbReference type="PROSITE" id="PS52029">
    <property type="entry name" value="LD_TPASE"/>
    <property type="match status" value="1"/>
</dbReference>
<evidence type="ECO:0000313" key="10">
    <source>
        <dbReference type="EMBL" id="MBC9245765.1"/>
    </source>
</evidence>
<sequence>MFGVSKVAALAWAATVSVAGLAAAQSQPGVTVAAAPRLEFSATEMALAEAAAQNPDLASFYGSNDLKPIFTGERGEVLRQALLTATSGAPEHGIPVARYTPEHLRVNARDAQSEVQQAAILLRYMRDMTGGVVRPTSVAPTIKREVNRPRIDRLIRDFATSPDPQRFLLDLQPKHPAYLALQAALSGGQTIAVPADIPRAPEALWRVGMQGDGVSLLRARLDSIGFNAPVTDPLRYDEALSQAVARYQEAVGLPSDGIAGPNTIRHLNGDLGNDGRARALIISLERMRWLAGEDLNTRHVWVNIPEFSAKIVDNGQEVFRTRTVVGNLGPDYETPEFSDLMEYVVVNPRWNVPRSMAVRDYLPRLQSNRNAVSHLDVVDRNGNVIPRGQIDFSRFNAANFPYRLRQKPGTDNALGLVKFIFPNAWNIYLHDTPSKHLFGQRNRALSNGCIRIGDPFDLAYALLSQQTENPQAMFQRALDSEKETWLALKPNVPVHLVYFTAFPDENGQIRTYNDVYGRDDLVWAALQKAGWN</sequence>
<dbReference type="GO" id="GO:0016740">
    <property type="term" value="F:transferase activity"/>
    <property type="evidence" value="ECO:0007669"/>
    <property type="project" value="UniProtKB-KW"/>
</dbReference>
<feature type="active site" description="Proton donor/acceptor" evidence="7">
    <location>
        <position position="430"/>
    </location>
</feature>
<comment type="similarity">
    <text evidence="2">Belongs to the YkuD family.</text>
</comment>
<protein>
    <submittedName>
        <fullName evidence="10">L,D-transpeptidase family protein</fullName>
    </submittedName>
</protein>
<evidence type="ECO:0000256" key="8">
    <source>
        <dbReference type="SAM" id="SignalP"/>
    </source>
</evidence>
<dbReference type="CDD" id="cd16913">
    <property type="entry name" value="YkuD_like"/>
    <property type="match status" value="1"/>
</dbReference>
<dbReference type="GO" id="GO:0004180">
    <property type="term" value="F:carboxypeptidase activity"/>
    <property type="evidence" value="ECO:0007669"/>
    <property type="project" value="UniProtKB-ARBA"/>
</dbReference>
<dbReference type="GO" id="GO:0009252">
    <property type="term" value="P:peptidoglycan biosynthetic process"/>
    <property type="evidence" value="ECO:0007669"/>
    <property type="project" value="UniProtKB-KW"/>
</dbReference>
<reference evidence="10" key="1">
    <citation type="submission" date="2020-08" db="EMBL/GenBank/DDBJ databases">
        <title>Paracoccus amoyensis sp. nov., isolated from the surface seawater at coast of Xiamen, Fujian.</title>
        <authorList>
            <person name="Lyu L."/>
        </authorList>
    </citation>
    <scope>NUCLEOTIDE SEQUENCE</scope>
    <source>
        <strain evidence="10">11-3</strain>
    </source>
</reference>
<dbReference type="AlphaFoldDB" id="A0A926GKQ8"/>
<organism evidence="10 11">
    <name type="scientific">Paracoccus amoyensis</name>
    <dbReference type="NCBI Taxonomy" id="2760093"/>
    <lineage>
        <taxon>Bacteria</taxon>
        <taxon>Pseudomonadati</taxon>
        <taxon>Pseudomonadota</taxon>
        <taxon>Alphaproteobacteria</taxon>
        <taxon>Rhodobacterales</taxon>
        <taxon>Paracoccaceae</taxon>
        <taxon>Paracoccus</taxon>
    </lineage>
</organism>
<comment type="pathway">
    <text evidence="1 7">Cell wall biogenesis; peptidoglycan biosynthesis.</text>
</comment>
<feature type="signal peptide" evidence="8">
    <location>
        <begin position="1"/>
        <end position="19"/>
    </location>
</feature>
<dbReference type="GO" id="GO:0071555">
    <property type="term" value="P:cell wall organization"/>
    <property type="evidence" value="ECO:0007669"/>
    <property type="project" value="UniProtKB-UniRule"/>
</dbReference>
<feature type="domain" description="L,D-TPase catalytic" evidence="9">
    <location>
        <begin position="298"/>
        <end position="474"/>
    </location>
</feature>
<name>A0A926GKQ8_9RHOB</name>
<keyword evidence="6 7" id="KW-0961">Cell wall biogenesis/degradation</keyword>
<keyword evidence="11" id="KW-1185">Reference proteome</keyword>
<evidence type="ECO:0000256" key="7">
    <source>
        <dbReference type="PROSITE-ProRule" id="PRU01373"/>
    </source>
</evidence>
<gene>
    <name evidence="10" type="ORF">H4P12_03335</name>
</gene>
<keyword evidence="3" id="KW-0808">Transferase</keyword>
<dbReference type="Proteomes" id="UP000608594">
    <property type="component" value="Unassembled WGS sequence"/>
</dbReference>
<feature type="chain" id="PRO_5037210137" evidence="8">
    <location>
        <begin position="20"/>
        <end position="532"/>
    </location>
</feature>
<proteinExistence type="inferred from homology"/>
<evidence type="ECO:0000256" key="2">
    <source>
        <dbReference type="ARBA" id="ARBA00005992"/>
    </source>
</evidence>
<dbReference type="Gene3D" id="2.40.440.10">
    <property type="entry name" value="L,D-transpeptidase catalytic domain-like"/>
    <property type="match status" value="1"/>
</dbReference>
<dbReference type="InterPro" id="IPR002477">
    <property type="entry name" value="Peptidoglycan-bd-like"/>
</dbReference>
<dbReference type="SUPFAM" id="SSF141523">
    <property type="entry name" value="L,D-transpeptidase catalytic domain-like"/>
    <property type="match status" value="1"/>
</dbReference>
<dbReference type="GO" id="GO:0008360">
    <property type="term" value="P:regulation of cell shape"/>
    <property type="evidence" value="ECO:0007669"/>
    <property type="project" value="UniProtKB-UniRule"/>
</dbReference>
<evidence type="ECO:0000256" key="3">
    <source>
        <dbReference type="ARBA" id="ARBA00022679"/>
    </source>
</evidence>
<dbReference type="Pfam" id="PF03734">
    <property type="entry name" value="YkuD"/>
    <property type="match status" value="1"/>
</dbReference>